<dbReference type="STRING" id="1230383.A0A1M8A2N1"/>
<evidence type="ECO:0000256" key="2">
    <source>
        <dbReference type="ARBA" id="ARBA00022737"/>
    </source>
</evidence>
<keyword evidence="2" id="KW-0677">Repeat</keyword>
<dbReference type="Pfam" id="PF00400">
    <property type="entry name" value="WD40"/>
    <property type="match status" value="2"/>
</dbReference>
<dbReference type="OMA" id="HIESSHS"/>
<evidence type="ECO:0000313" key="6">
    <source>
        <dbReference type="EMBL" id="SHO76740.1"/>
    </source>
</evidence>
<dbReference type="PROSITE" id="PS00678">
    <property type="entry name" value="WD_REPEATS_1"/>
    <property type="match status" value="1"/>
</dbReference>
<protein>
    <submittedName>
        <fullName evidence="6">Similar to S.cerevisiae protein RPN14 (Assembly chaperone for the 19S proteasome regulatory particle base)</fullName>
    </submittedName>
</protein>
<dbReference type="GO" id="GO:0000502">
    <property type="term" value="C:proteasome complex"/>
    <property type="evidence" value="ECO:0007669"/>
    <property type="project" value="UniProtKB-KW"/>
</dbReference>
<sequence>MGVRRRPWLAVQPTVADVLRDVQTQTVDAEDVWVSAYVAPRSVHGTLRCERGRTGAILAATPGRAATWHVQATAKPDVWGVSVEGDVEMSTQVHVPRVQRAWEAGAQAPTVIDLQGSAAGTERWAVGGADGHLYVGEWHGGASAPAVPSIACAGHVGDVTSVRFFPSGEVLLSTSLDMRARVFSAIDGSCPRILEGHTRAIVGSAILGRGRHVATGSADHTVRVWDVGRGAAVQQWERDEPVTALAAYGAAGWTPEAPAGALLAGGAHGVHAWDVRAAPQEAWACTLPAPAGGVSALCAYETHVLVGSRHGLVAMFDARAPATPLDAWSRSDAGVTDVWVDAQGALIATGDGLPYAVQGEAVQELVGWDAAPTSAVRRDAHAHILVAGPGAWAWYA</sequence>
<evidence type="ECO:0000313" key="7">
    <source>
        <dbReference type="Proteomes" id="UP000186303"/>
    </source>
</evidence>
<dbReference type="EMBL" id="LT671822">
    <property type="protein sequence ID" value="SHO76740.1"/>
    <property type="molecule type" value="Genomic_DNA"/>
</dbReference>
<feature type="repeat" description="WD" evidence="5">
    <location>
        <begin position="194"/>
        <end position="235"/>
    </location>
</feature>
<feature type="repeat" description="WD" evidence="5">
    <location>
        <begin position="152"/>
        <end position="184"/>
    </location>
</feature>
<comment type="similarity">
    <text evidence="4">Belongs to the WD repeat PAAF1/RPN14 family.</text>
</comment>
<dbReference type="InterPro" id="IPR001680">
    <property type="entry name" value="WD40_rpt"/>
</dbReference>
<dbReference type="PROSITE" id="PS50082">
    <property type="entry name" value="WD_REPEATS_2"/>
    <property type="match status" value="2"/>
</dbReference>
<proteinExistence type="inferred from homology"/>
<evidence type="ECO:0000256" key="5">
    <source>
        <dbReference type="PROSITE-ProRule" id="PRU00221"/>
    </source>
</evidence>
<evidence type="ECO:0000256" key="4">
    <source>
        <dbReference type="ARBA" id="ARBA00038321"/>
    </source>
</evidence>
<dbReference type="VEuPathDB" id="FungiDB:MSYG_1078"/>
<reference evidence="7" key="1">
    <citation type="journal article" date="2017" name="Nucleic Acids Res.">
        <title>Proteogenomics produces comprehensive and highly accurate protein-coding gene annotation in a complete genome assembly of Malassezia sympodialis.</title>
        <authorList>
            <person name="Zhu Y."/>
            <person name="Engstroem P.G."/>
            <person name="Tellgren-Roth C."/>
            <person name="Baudo C.D."/>
            <person name="Kennell J.C."/>
            <person name="Sun S."/>
            <person name="Billmyre R.B."/>
            <person name="Schroeder M.S."/>
            <person name="Andersson A."/>
            <person name="Holm T."/>
            <person name="Sigurgeirsson B."/>
            <person name="Wu G."/>
            <person name="Sankaranarayanan S.R."/>
            <person name="Siddharthan R."/>
            <person name="Sanyal K."/>
            <person name="Lundeberg J."/>
            <person name="Nystedt B."/>
            <person name="Boekhout T."/>
            <person name="Dawson T.L. Jr."/>
            <person name="Heitman J."/>
            <person name="Scheynius A."/>
            <person name="Lehtioe J."/>
        </authorList>
    </citation>
    <scope>NUCLEOTIDE SEQUENCE [LARGE SCALE GENOMIC DNA]</scope>
    <source>
        <strain evidence="7">ATCC 42132</strain>
    </source>
</reference>
<accession>A0A1M8A2N1</accession>
<dbReference type="InterPro" id="IPR015943">
    <property type="entry name" value="WD40/YVTN_repeat-like_dom_sf"/>
</dbReference>
<dbReference type="InterPro" id="IPR051179">
    <property type="entry name" value="WD_repeat_multifunction"/>
</dbReference>
<dbReference type="OrthoDB" id="10257301at2759"/>
<dbReference type="PANTHER" id="PTHR19857">
    <property type="entry name" value="MITOCHONDRIAL DIVISION PROTEIN 1-RELATED"/>
    <property type="match status" value="1"/>
</dbReference>
<name>A0A1M8A2N1_MALS4</name>
<organism evidence="6 7">
    <name type="scientific">Malassezia sympodialis (strain ATCC 42132)</name>
    <name type="common">Atopic eczema-associated yeast</name>
    <dbReference type="NCBI Taxonomy" id="1230383"/>
    <lineage>
        <taxon>Eukaryota</taxon>
        <taxon>Fungi</taxon>
        <taxon>Dikarya</taxon>
        <taxon>Basidiomycota</taxon>
        <taxon>Ustilaginomycotina</taxon>
        <taxon>Malasseziomycetes</taxon>
        <taxon>Malasseziales</taxon>
        <taxon>Malasseziaceae</taxon>
        <taxon>Malassezia</taxon>
    </lineage>
</organism>
<dbReference type="Gene3D" id="2.130.10.10">
    <property type="entry name" value="YVTN repeat-like/Quinoprotein amine dehydrogenase"/>
    <property type="match status" value="1"/>
</dbReference>
<keyword evidence="1 5" id="KW-0853">WD repeat</keyword>
<dbReference type="PROSITE" id="PS50294">
    <property type="entry name" value="WD_REPEATS_REGION"/>
    <property type="match status" value="1"/>
</dbReference>
<dbReference type="SMART" id="SM00320">
    <property type="entry name" value="WD40"/>
    <property type="match status" value="3"/>
</dbReference>
<dbReference type="SUPFAM" id="SSF50978">
    <property type="entry name" value="WD40 repeat-like"/>
    <property type="match status" value="1"/>
</dbReference>
<dbReference type="PANTHER" id="PTHR19857:SF19">
    <property type="entry name" value="26S PROTEASOME REGULATORY SUBUNIT RPN14"/>
    <property type="match status" value="1"/>
</dbReference>
<keyword evidence="3 6" id="KW-0647">Proteasome</keyword>
<dbReference type="AlphaFoldDB" id="A0A1M8A2N1"/>
<gene>
    <name evidence="6" type="ORF">MSYG_1078</name>
</gene>
<dbReference type="Proteomes" id="UP000186303">
    <property type="component" value="Chromosome 2"/>
</dbReference>
<dbReference type="InterPro" id="IPR036322">
    <property type="entry name" value="WD40_repeat_dom_sf"/>
</dbReference>
<evidence type="ECO:0000256" key="3">
    <source>
        <dbReference type="ARBA" id="ARBA00022942"/>
    </source>
</evidence>
<keyword evidence="7" id="KW-1185">Reference proteome</keyword>
<dbReference type="InterPro" id="IPR019775">
    <property type="entry name" value="WD40_repeat_CS"/>
</dbReference>
<evidence type="ECO:0000256" key="1">
    <source>
        <dbReference type="ARBA" id="ARBA00022574"/>
    </source>
</evidence>